<keyword evidence="2" id="KW-1185">Reference proteome</keyword>
<accession>W6RIZ9</accession>
<dbReference type="KEGG" id="rhl:LPU83_pLPU83c_0570"/>
<dbReference type="Gene3D" id="6.10.250.730">
    <property type="match status" value="1"/>
</dbReference>
<proteinExistence type="predicted"/>
<evidence type="ECO:0000313" key="1">
    <source>
        <dbReference type="EMBL" id="CDM61132.1"/>
    </source>
</evidence>
<dbReference type="Proteomes" id="UP000019443">
    <property type="component" value="Plasmid pLPU83c"/>
</dbReference>
<dbReference type="AlphaFoldDB" id="W6RIZ9"/>
<reference evidence="1" key="1">
    <citation type="submission" date="2013-11" db="EMBL/GenBank/DDBJ databases">
        <title>Draft genome sequence of the broad-host-range Rhizobium sp. LPU83 strain, a member of the low-genetic diversity Oregon-like Rhizobium sp. group.</title>
        <authorList>
            <person name="Wibberg D."/>
            <person name="Puehler A."/>
            <person name="Schlueter A."/>
        </authorList>
    </citation>
    <scope>NUCLEOTIDE SEQUENCE [LARGE SCALE GENOMIC DNA]</scope>
    <source>
        <strain evidence="1">LPU83</strain>
        <plasmid evidence="1">pLPU83c</plasmid>
    </source>
</reference>
<dbReference type="RefSeq" id="WP_374046223.1">
    <property type="nucleotide sequence ID" value="NZ_ATTO01000094.1"/>
</dbReference>
<keyword evidence="1" id="KW-0614">Plasmid</keyword>
<name>W6RIZ9_9HYPH</name>
<dbReference type="HOGENOM" id="CLU_153231_0_0_5"/>
<geneLocation type="plasmid" evidence="1 2">
    <name>pLPU83c</name>
</geneLocation>
<organism evidence="1 2">
    <name type="scientific">Rhizobium favelukesii</name>
    <dbReference type="NCBI Taxonomy" id="348824"/>
    <lineage>
        <taxon>Bacteria</taxon>
        <taxon>Pseudomonadati</taxon>
        <taxon>Pseudomonadota</taxon>
        <taxon>Alphaproteobacteria</taxon>
        <taxon>Hyphomicrobiales</taxon>
        <taxon>Rhizobiaceae</taxon>
        <taxon>Rhizobium/Agrobacterium group</taxon>
        <taxon>Rhizobium</taxon>
    </lineage>
</organism>
<protein>
    <submittedName>
        <fullName evidence="1">Uncharacterized protein</fullName>
    </submittedName>
</protein>
<dbReference type="PATRIC" id="fig|348824.6.peg.5318"/>
<dbReference type="EMBL" id="HG916854">
    <property type="protein sequence ID" value="CDM61132.1"/>
    <property type="molecule type" value="Genomic_DNA"/>
</dbReference>
<evidence type="ECO:0000313" key="2">
    <source>
        <dbReference type="Proteomes" id="UP000019443"/>
    </source>
</evidence>
<sequence length="120" mass="13097">MAGLDETGRLAIYWILIKSREFRSMAGEIPVFISPIDVEIEGNTGRYRHADTVEDLAAMLLSSKFTLSKAPSFHRALMTSLEALEFFTDAACARAAFVAAAHEVGLHVLPDDVAETRKAG</sequence>
<gene>
    <name evidence="1" type="ORF">LPU83_pLPU83c_0570</name>
</gene>